<evidence type="ECO:0000256" key="1">
    <source>
        <dbReference type="ARBA" id="ARBA00004173"/>
    </source>
</evidence>
<dbReference type="NCBIfam" id="TIGR00090">
    <property type="entry name" value="rsfS_iojap_ybeB"/>
    <property type="match status" value="1"/>
</dbReference>
<keyword evidence="7" id="KW-1185">Reference proteome</keyword>
<dbReference type="Pfam" id="PF02410">
    <property type="entry name" value="RsfS"/>
    <property type="match status" value="1"/>
</dbReference>
<accession>A0A9N9WBU4</accession>
<organism evidence="6 7">
    <name type="scientific">Diatraea saccharalis</name>
    <name type="common">sugarcane borer</name>
    <dbReference type="NCBI Taxonomy" id="40085"/>
    <lineage>
        <taxon>Eukaryota</taxon>
        <taxon>Metazoa</taxon>
        <taxon>Ecdysozoa</taxon>
        <taxon>Arthropoda</taxon>
        <taxon>Hexapoda</taxon>
        <taxon>Insecta</taxon>
        <taxon>Pterygota</taxon>
        <taxon>Neoptera</taxon>
        <taxon>Endopterygota</taxon>
        <taxon>Lepidoptera</taxon>
        <taxon>Glossata</taxon>
        <taxon>Ditrysia</taxon>
        <taxon>Pyraloidea</taxon>
        <taxon>Crambidae</taxon>
        <taxon>Crambinae</taxon>
        <taxon>Diatraea</taxon>
    </lineage>
</organism>
<name>A0A9N9WBU4_9NEOP</name>
<dbReference type="HAMAP" id="MF_01477">
    <property type="entry name" value="Iojap_RsfS"/>
    <property type="match status" value="1"/>
</dbReference>
<evidence type="ECO:0000313" key="6">
    <source>
        <dbReference type="EMBL" id="CAG9784561.1"/>
    </source>
</evidence>
<dbReference type="InterPro" id="IPR043519">
    <property type="entry name" value="NT_sf"/>
</dbReference>
<evidence type="ECO:0000256" key="3">
    <source>
        <dbReference type="ARBA" id="ARBA00023128"/>
    </source>
</evidence>
<dbReference type="GO" id="GO:0043023">
    <property type="term" value="F:ribosomal large subunit binding"/>
    <property type="evidence" value="ECO:0007669"/>
    <property type="project" value="TreeGrafter"/>
</dbReference>
<comment type="subcellular location">
    <subcellularLocation>
        <location evidence="1">Mitochondrion</location>
    </subcellularLocation>
</comment>
<dbReference type="OrthoDB" id="21330at2759"/>
<dbReference type="GO" id="GO:0005739">
    <property type="term" value="C:mitochondrion"/>
    <property type="evidence" value="ECO:0007669"/>
    <property type="project" value="UniProtKB-SubCell"/>
</dbReference>
<gene>
    <name evidence="6" type="ORF">DIATSA_LOCUS2647</name>
</gene>
<dbReference type="AlphaFoldDB" id="A0A9N9WBU4"/>
<protein>
    <recommendedName>
        <fullName evidence="5">Mitochondrial assembly of ribosomal large subunit protein 1</fullName>
    </recommendedName>
</protein>
<dbReference type="EMBL" id="OU893343">
    <property type="protein sequence ID" value="CAG9784561.1"/>
    <property type="molecule type" value="Genomic_DNA"/>
</dbReference>
<dbReference type="PANTHER" id="PTHR21043:SF0">
    <property type="entry name" value="MITOCHONDRIAL ASSEMBLY OF RIBOSOMAL LARGE SUBUNIT PROTEIN 1"/>
    <property type="match status" value="1"/>
</dbReference>
<dbReference type="GO" id="GO:0090071">
    <property type="term" value="P:negative regulation of ribosome biogenesis"/>
    <property type="evidence" value="ECO:0007669"/>
    <property type="project" value="TreeGrafter"/>
</dbReference>
<reference evidence="6" key="2">
    <citation type="submission" date="2022-10" db="EMBL/GenBank/DDBJ databases">
        <authorList>
            <consortium name="ENA_rothamsted_submissions"/>
            <consortium name="culmorum"/>
            <person name="King R."/>
        </authorList>
    </citation>
    <scope>NUCLEOTIDE SEQUENCE</scope>
</reference>
<comment type="function">
    <text evidence="4">Required for normal mitochondrial ribosome function and mitochondrial translation. May play a role in ribosome biogenesis by preventing premature association of the 28S and 39S ribosomal subunits. Interacts with mitochondrial ribosomal protein uL14m (MRPL14), probably blocking formation of intersubunit bridge B8, preventing association of the 28S and 39S ribosomal subunits. Addition to isolated mitochondrial ribosomal subunits partially inhibits translation, probably by interfering with the association of the 28S and 39S ribosomal subunits and the formation of functional ribosomes. May also participate in the assembly and/or regulation of the stability of the large subunit of the mitochondrial ribosome. May function as a ribosomal silencing factor.</text>
</comment>
<proteinExistence type="inferred from homology"/>
<keyword evidence="3" id="KW-0496">Mitochondrion</keyword>
<dbReference type="GO" id="GO:0017148">
    <property type="term" value="P:negative regulation of translation"/>
    <property type="evidence" value="ECO:0007669"/>
    <property type="project" value="TreeGrafter"/>
</dbReference>
<reference evidence="6" key="1">
    <citation type="submission" date="2021-12" db="EMBL/GenBank/DDBJ databases">
        <authorList>
            <person name="King R."/>
        </authorList>
    </citation>
    <scope>NUCLEOTIDE SEQUENCE</scope>
</reference>
<evidence type="ECO:0000313" key="7">
    <source>
        <dbReference type="Proteomes" id="UP001153714"/>
    </source>
</evidence>
<evidence type="ECO:0000256" key="5">
    <source>
        <dbReference type="ARBA" id="ARBA00073331"/>
    </source>
</evidence>
<evidence type="ECO:0000256" key="2">
    <source>
        <dbReference type="ARBA" id="ARBA00010574"/>
    </source>
</evidence>
<dbReference type="InterPro" id="IPR004394">
    <property type="entry name" value="Iojap/RsfS/C7orf30"/>
</dbReference>
<dbReference type="FunFam" id="3.30.460.10:FF:000018">
    <property type="entry name" value="Mitochondrial assembly of ribosomal large subunit 1"/>
    <property type="match status" value="1"/>
</dbReference>
<dbReference type="Gene3D" id="3.30.460.10">
    <property type="entry name" value="Beta Polymerase, domain 2"/>
    <property type="match status" value="1"/>
</dbReference>
<evidence type="ECO:0000256" key="4">
    <source>
        <dbReference type="ARBA" id="ARBA00053669"/>
    </source>
</evidence>
<dbReference type="SUPFAM" id="SSF81301">
    <property type="entry name" value="Nucleotidyltransferase"/>
    <property type="match status" value="1"/>
</dbReference>
<sequence length="239" mass="27484">MLRNLMSRTFVRHCQSKNIQKCSSYSRKINRQIHCGVCLQNPRQTSKPNSGASPAISSKYQVISEDNSPVIENTAEEIYYDNPYPILSDEYDGINLKRGKAGVFEIEDLVELLHRENSKDIFVATVPVHINYVDYICIVSGRSKRHIQALAEFVKKVYKKKCHKSDPIPRLEGKNSDEWIAIDLGNIALHIFSEKTRQSYDLETLWSVGPEYDDMTNKKSDIDIFENYSSYLKDLKPLS</sequence>
<comment type="similarity">
    <text evidence="2">Belongs to the Iojap/RsfS family.</text>
</comment>
<dbReference type="Proteomes" id="UP001153714">
    <property type="component" value="Chromosome 12"/>
</dbReference>
<dbReference type="PANTHER" id="PTHR21043">
    <property type="entry name" value="IOJAP SUPERFAMILY ORTHOLOG"/>
    <property type="match status" value="1"/>
</dbReference>